<evidence type="ECO:0000313" key="2">
    <source>
        <dbReference type="EMBL" id="KAL1510293.1"/>
    </source>
</evidence>
<name>A0AB34J0R5_PRYPA</name>
<sequence>MKSTLPWCAIVVDRHLHKNGGSTLRQIFLQNARHDGWGFWGYSLHQHAPVTRALALSIASSCNATAAASARAPIRLFVEYHYSRVTMRDILHDLGARSPLQLAGARCGCRVVLMTRLREPTSFYISFYRWTVHWRQRANASEFGADLLEWAPRNLQSSILLRPLEATWAEYLGVRSELGQQRRRVYAQFDGEAGRARRAELRAYLRQFDLVGVLERFDETLLLLAELAGVQHLLYRAEAPLQTRPRARRVSVEEACPRMAACEARVRAAAPFDHALYAEHLARFDAAVRARGAPFQARLARFRRALRAFAALPPRQGRVAERHRLATTERHTLTPMGSLLCPLGEGFHAFDACRRAYADSPLRANWRMPPRVCCERRARRTRRGGCARRAYEKGAPPCRKLWLPRRETIALSPPRQGGSVGARWREWARLGGNLTEEQCARECTPRLSAEVESLERSVEANGSPPAVTPPPPSPPPPPPAECDDSADGTPVAAVGFEGCEKESARRDETLSSPRAGCAADLWLRVHCRRARAVGCGAPAAPTARPPPRRKSCGLCHLDGVAAILLPAGEALDAARAAAAARGVQLPSRERRKSKLTPKALKLNVQRACGSWESSLALTGASLLAGIKRELSIPDDTSTSDTLAYAVFKMSAMIANASALATNSLGEIEGTRRNVDLVVEALHGTNLDFQE</sequence>
<comment type="caution">
    <text evidence="2">The sequence shown here is derived from an EMBL/GenBank/DDBJ whole genome shotgun (WGS) entry which is preliminary data.</text>
</comment>
<keyword evidence="3" id="KW-1185">Reference proteome</keyword>
<organism evidence="2 3">
    <name type="scientific">Prymnesium parvum</name>
    <name type="common">Toxic golden alga</name>
    <dbReference type="NCBI Taxonomy" id="97485"/>
    <lineage>
        <taxon>Eukaryota</taxon>
        <taxon>Haptista</taxon>
        <taxon>Haptophyta</taxon>
        <taxon>Prymnesiophyceae</taxon>
        <taxon>Prymnesiales</taxon>
        <taxon>Prymnesiaceae</taxon>
        <taxon>Prymnesium</taxon>
    </lineage>
</organism>
<dbReference type="Gene3D" id="3.40.50.300">
    <property type="entry name" value="P-loop containing nucleotide triphosphate hydrolases"/>
    <property type="match status" value="1"/>
</dbReference>
<dbReference type="Proteomes" id="UP001515480">
    <property type="component" value="Unassembled WGS sequence"/>
</dbReference>
<proteinExistence type="predicted"/>
<dbReference type="EMBL" id="JBGBPQ010000015">
    <property type="protein sequence ID" value="KAL1510293.1"/>
    <property type="molecule type" value="Genomic_DNA"/>
</dbReference>
<reference evidence="2 3" key="1">
    <citation type="journal article" date="2024" name="Science">
        <title>Giant polyketide synthase enzymes in the biosynthesis of giant marine polyether toxins.</title>
        <authorList>
            <person name="Fallon T.R."/>
            <person name="Shende V.V."/>
            <person name="Wierzbicki I.H."/>
            <person name="Pendleton A.L."/>
            <person name="Watervoot N.F."/>
            <person name="Auber R.P."/>
            <person name="Gonzalez D.J."/>
            <person name="Wisecaver J.H."/>
            <person name="Moore B.S."/>
        </authorList>
    </citation>
    <scope>NUCLEOTIDE SEQUENCE [LARGE SCALE GENOMIC DNA]</scope>
    <source>
        <strain evidence="2 3">12B1</strain>
    </source>
</reference>
<feature type="region of interest" description="Disordered" evidence="1">
    <location>
        <begin position="451"/>
        <end position="487"/>
    </location>
</feature>
<evidence type="ECO:0000313" key="3">
    <source>
        <dbReference type="Proteomes" id="UP001515480"/>
    </source>
</evidence>
<evidence type="ECO:0000256" key="1">
    <source>
        <dbReference type="SAM" id="MobiDB-lite"/>
    </source>
</evidence>
<accession>A0AB34J0R5</accession>
<protein>
    <submittedName>
        <fullName evidence="2">Uncharacterized protein</fullName>
    </submittedName>
</protein>
<dbReference type="AlphaFoldDB" id="A0AB34J0R5"/>
<feature type="compositionally biased region" description="Pro residues" evidence="1">
    <location>
        <begin position="466"/>
        <end position="480"/>
    </location>
</feature>
<gene>
    <name evidence="2" type="ORF">AB1Y20_006613</name>
</gene>
<dbReference type="InterPro" id="IPR027417">
    <property type="entry name" value="P-loop_NTPase"/>
</dbReference>